<keyword evidence="2" id="KW-1185">Reference proteome</keyword>
<organism evidence="1 2">
    <name type="scientific">Agrilactobacillus yilanensis</name>
    <dbReference type="NCBI Taxonomy" id="2485997"/>
    <lineage>
        <taxon>Bacteria</taxon>
        <taxon>Bacillati</taxon>
        <taxon>Bacillota</taxon>
        <taxon>Bacilli</taxon>
        <taxon>Lactobacillales</taxon>
        <taxon>Lactobacillaceae</taxon>
        <taxon>Agrilactobacillus</taxon>
    </lineage>
</organism>
<evidence type="ECO:0000313" key="1">
    <source>
        <dbReference type="EMBL" id="MFD1672902.1"/>
    </source>
</evidence>
<proteinExistence type="predicted"/>
<dbReference type="RefSeq" id="WP_164506970.1">
    <property type="nucleotide sequence ID" value="NZ_JBHTOP010000026.1"/>
</dbReference>
<name>A0ABW4J9K7_9LACO</name>
<dbReference type="EMBL" id="JBHTOP010000026">
    <property type="protein sequence ID" value="MFD1672902.1"/>
    <property type="molecule type" value="Genomic_DNA"/>
</dbReference>
<reference evidence="2" key="1">
    <citation type="journal article" date="2019" name="Int. J. Syst. Evol. Microbiol.">
        <title>The Global Catalogue of Microorganisms (GCM) 10K type strain sequencing project: providing services to taxonomists for standard genome sequencing and annotation.</title>
        <authorList>
            <consortium name="The Broad Institute Genomics Platform"/>
            <consortium name="The Broad Institute Genome Sequencing Center for Infectious Disease"/>
            <person name="Wu L."/>
            <person name="Ma J."/>
        </authorList>
    </citation>
    <scope>NUCLEOTIDE SEQUENCE [LARGE SCALE GENOMIC DNA]</scope>
    <source>
        <strain evidence="2">CCM 8896</strain>
    </source>
</reference>
<gene>
    <name evidence="1" type="ORF">ACFQ5M_12400</name>
</gene>
<comment type="caution">
    <text evidence="1">The sequence shown here is derived from an EMBL/GenBank/DDBJ whole genome shotgun (WGS) entry which is preliminary data.</text>
</comment>
<sequence length="140" mass="16661">MYIWHLMIYKQNFTEQTIDDFFAYIHDQRDYSGLHFKKMHIDGNTRQTVLATLWFEPENQLSQDTLEQIIKFMYTQLLAGVIFELPTFARILREDLPALGIEFTRLQANEYNLTFWGVPTAEGDKSKFEALNKKDQQDDR</sequence>
<evidence type="ECO:0000313" key="2">
    <source>
        <dbReference type="Proteomes" id="UP001597267"/>
    </source>
</evidence>
<accession>A0ABW4J9K7</accession>
<protein>
    <submittedName>
        <fullName evidence="1">Uncharacterized protein</fullName>
    </submittedName>
</protein>
<dbReference type="Proteomes" id="UP001597267">
    <property type="component" value="Unassembled WGS sequence"/>
</dbReference>